<name>R2QPC8_9ENTE</name>
<evidence type="ECO:0008006" key="6">
    <source>
        <dbReference type="Google" id="ProtNLM"/>
    </source>
</evidence>
<gene>
    <name evidence="3" type="ORF">I585_02769</name>
    <name evidence="2" type="ORF">UAI_03587</name>
</gene>
<dbReference type="eggNOG" id="ENOG5030HMD">
    <property type="taxonomic scope" value="Bacteria"/>
</dbReference>
<keyword evidence="5" id="KW-1185">Reference proteome</keyword>
<reference evidence="2 4" key="1">
    <citation type="submission" date="2013-02" db="EMBL/GenBank/DDBJ databases">
        <title>The Genome Sequence of Enterococcus malodoratus ATCC_43197.</title>
        <authorList>
            <consortium name="The Broad Institute Genome Sequencing Platform"/>
            <consortium name="The Broad Institute Genome Sequencing Center for Infectious Disease"/>
            <person name="Earl A.M."/>
            <person name="Gilmore M.S."/>
            <person name="Lebreton F."/>
            <person name="Walker B."/>
            <person name="Young S.K."/>
            <person name="Zeng Q."/>
            <person name="Gargeya S."/>
            <person name="Fitzgerald M."/>
            <person name="Haas B."/>
            <person name="Abouelleil A."/>
            <person name="Alvarado L."/>
            <person name="Arachchi H.M."/>
            <person name="Berlin A.M."/>
            <person name="Chapman S.B."/>
            <person name="Dewar J."/>
            <person name="Goldberg J."/>
            <person name="Griggs A."/>
            <person name="Gujja S."/>
            <person name="Hansen M."/>
            <person name="Howarth C."/>
            <person name="Imamovic A."/>
            <person name="Larimer J."/>
            <person name="McCowan C."/>
            <person name="Murphy C."/>
            <person name="Neiman D."/>
            <person name="Pearson M."/>
            <person name="Priest M."/>
            <person name="Roberts A."/>
            <person name="Saif S."/>
            <person name="Shea T."/>
            <person name="Sisk P."/>
            <person name="Sykes S."/>
            <person name="Wortman J."/>
            <person name="Nusbaum C."/>
            <person name="Birren B."/>
        </authorList>
    </citation>
    <scope>NUCLEOTIDE SEQUENCE [LARGE SCALE GENOMIC DNA]</scope>
    <source>
        <strain evidence="2 4">ATCC 43197</strain>
    </source>
</reference>
<dbReference type="AlphaFoldDB" id="R2QPC8"/>
<dbReference type="STRING" id="71451.RV07_GL003344"/>
<comment type="caution">
    <text evidence="2">The sequence shown here is derived from an EMBL/GenBank/DDBJ whole genome shotgun (WGS) entry which is preliminary data.</text>
</comment>
<evidence type="ECO:0000313" key="5">
    <source>
        <dbReference type="Proteomes" id="UP000014148"/>
    </source>
</evidence>
<evidence type="ECO:0000313" key="3">
    <source>
        <dbReference type="EMBL" id="EOT67248.1"/>
    </source>
</evidence>
<evidence type="ECO:0000256" key="1">
    <source>
        <dbReference type="SAM" id="Phobius"/>
    </source>
</evidence>
<keyword evidence="1" id="KW-0812">Transmembrane</keyword>
<feature type="transmembrane region" description="Helical" evidence="1">
    <location>
        <begin position="7"/>
        <end position="27"/>
    </location>
</feature>
<dbReference type="Proteomes" id="UP000014148">
    <property type="component" value="Unassembled WGS sequence"/>
</dbReference>
<dbReference type="Proteomes" id="UP000013783">
    <property type="component" value="Unassembled WGS sequence"/>
</dbReference>
<dbReference type="RefSeq" id="WP_010742377.1">
    <property type="nucleotide sequence ID" value="NZ_KB946251.1"/>
</dbReference>
<dbReference type="PATRIC" id="fig|1158601.3.peg.3558"/>
<accession>R2QPC8</accession>
<keyword evidence="1" id="KW-0472">Membrane</keyword>
<protein>
    <recommendedName>
        <fullName evidence="6">tRNA (Uracil-5-)-methyltransferase</fullName>
    </recommendedName>
</protein>
<dbReference type="EMBL" id="AJAK01000024">
    <property type="protein sequence ID" value="EOH73490.1"/>
    <property type="molecule type" value="Genomic_DNA"/>
</dbReference>
<evidence type="ECO:0000313" key="4">
    <source>
        <dbReference type="Proteomes" id="UP000013783"/>
    </source>
</evidence>
<dbReference type="EMBL" id="ASWA01000003">
    <property type="protein sequence ID" value="EOT67248.1"/>
    <property type="molecule type" value="Genomic_DNA"/>
</dbReference>
<keyword evidence="1" id="KW-1133">Transmembrane helix</keyword>
<reference evidence="3 5" key="2">
    <citation type="submission" date="2013-03" db="EMBL/GenBank/DDBJ databases">
        <title>The Genome Sequence of Enterococcus malodoratus ATCC_43197 (PacBio/Illumina hybrid assembly).</title>
        <authorList>
            <consortium name="The Broad Institute Genomics Platform"/>
            <consortium name="The Broad Institute Genome Sequencing Center for Infectious Disease"/>
            <person name="Earl A."/>
            <person name="Russ C."/>
            <person name="Gilmore M."/>
            <person name="Surin D."/>
            <person name="Walker B."/>
            <person name="Young S."/>
            <person name="Zeng Q."/>
            <person name="Gargeya S."/>
            <person name="Fitzgerald M."/>
            <person name="Haas B."/>
            <person name="Abouelleil A."/>
            <person name="Allen A.W."/>
            <person name="Alvarado L."/>
            <person name="Arachchi H.M."/>
            <person name="Berlin A.M."/>
            <person name="Chapman S.B."/>
            <person name="Gainer-Dewar J."/>
            <person name="Goldberg J."/>
            <person name="Griggs A."/>
            <person name="Gujja S."/>
            <person name="Hansen M."/>
            <person name="Howarth C."/>
            <person name="Imamovic A."/>
            <person name="Ireland A."/>
            <person name="Larimer J."/>
            <person name="McCowan C."/>
            <person name="Murphy C."/>
            <person name="Pearson M."/>
            <person name="Poon T.W."/>
            <person name="Priest M."/>
            <person name="Roberts A."/>
            <person name="Saif S."/>
            <person name="Shea T."/>
            <person name="Sisk P."/>
            <person name="Sykes S."/>
            <person name="Wortman J."/>
            <person name="Nusbaum C."/>
            <person name="Birren B."/>
        </authorList>
    </citation>
    <scope>NUCLEOTIDE SEQUENCE [LARGE SCALE GENOMIC DNA]</scope>
    <source>
        <strain evidence="3 5">ATCC 43197</strain>
    </source>
</reference>
<dbReference type="OrthoDB" id="2166499at2"/>
<sequence>MTNQKKIITIVLSGLLLIGALGGYFYLQGERNLMGIDSSAVDWDGNKNKKSNGETDSIAIPGFSELQFAANSKQQQVNFHNPDVNDCYFKLTLMSPDGDQLWQSELIEPGKGLYTIDLANELAEGTLENAVLKYECFTYDEVQSPLNGSEINLTINVV</sequence>
<organism evidence="2 4">
    <name type="scientific">Enterococcus malodoratus ATCC 43197</name>
    <dbReference type="NCBI Taxonomy" id="1158601"/>
    <lineage>
        <taxon>Bacteria</taxon>
        <taxon>Bacillati</taxon>
        <taxon>Bacillota</taxon>
        <taxon>Bacilli</taxon>
        <taxon>Lactobacillales</taxon>
        <taxon>Enterococcaceae</taxon>
        <taxon>Enterococcus</taxon>
    </lineage>
</organism>
<proteinExistence type="predicted"/>
<evidence type="ECO:0000313" key="2">
    <source>
        <dbReference type="EMBL" id="EOH73490.1"/>
    </source>
</evidence>